<evidence type="ECO:0000313" key="4">
    <source>
        <dbReference type="EMBL" id="MFC1437325.1"/>
    </source>
</evidence>
<evidence type="ECO:0000313" key="5">
    <source>
        <dbReference type="Proteomes" id="UP001592581"/>
    </source>
</evidence>
<dbReference type="RefSeq" id="WP_380562575.1">
    <property type="nucleotide sequence ID" value="NZ_JBEUKS010000001.1"/>
</dbReference>
<gene>
    <name evidence="4" type="ORF">ABUW04_03555</name>
</gene>
<feature type="transmembrane region" description="Helical" evidence="1">
    <location>
        <begin position="418"/>
        <end position="436"/>
    </location>
</feature>
<keyword evidence="1" id="KW-0472">Membrane</keyword>
<evidence type="ECO:0000259" key="2">
    <source>
        <dbReference type="Pfam" id="PF20269"/>
    </source>
</evidence>
<sequence>MTAAGVHRAALVVQLFLRTDRVAEPGSETRALLERWWSAGDRLGLDDALPPWPDRLPATAAGDRPDQPRIVAARRRRVPGAHRIMLVIAYYDVTAVSVLLAPNDDAVGWRDLTESWQRLGPGTVPAGTAGLLGSAELLLGTVSDAIAAAPLTAATARSLGARLPADLAPSAPGIAADAFRAGPDGRFPLWELTPPSAHPERRRLLVLAGTADEPALSRWAWQGNAAGAAPATLILLHSARLRDQCALLRQELPELDRLTRRVEEACDSSTDLLRSSPPGPVPVARLAAAEAALSELRTGRSGIIRSLALMASLDATLAACEQNVTAVGTSAGALLDGELRLARWAREQLAATRAGLTAAAERAAECAERLSTAVERADRTRRDQLSLLQTSIVGALLMALTAAQALQYTLQLPRPVRPALIAFLTLAALVLPMLILPRRTAIGLRAQSRVTDTALFTAAGAATAWLLSAVLWSALHGTPTPVQTLAAVGLGAALGGGLRWRLLRP</sequence>
<protein>
    <submittedName>
        <fullName evidence="4">CATRA conflict system CASPASE/TPR repeat-associated protein</fullName>
    </submittedName>
</protein>
<accession>A0ABV6XGD6</accession>
<evidence type="ECO:0000256" key="1">
    <source>
        <dbReference type="SAM" id="Phobius"/>
    </source>
</evidence>
<dbReference type="EMBL" id="JBEUKS010000001">
    <property type="protein sequence ID" value="MFC1437325.1"/>
    <property type="molecule type" value="Genomic_DNA"/>
</dbReference>
<dbReference type="Pfam" id="PF20269">
    <property type="entry name" value="CATRA-N"/>
    <property type="match status" value="1"/>
</dbReference>
<dbReference type="InterPro" id="IPR046922">
    <property type="entry name" value="CATRA-N"/>
</dbReference>
<keyword evidence="5" id="KW-1185">Reference proteome</keyword>
<dbReference type="Proteomes" id="UP001592581">
    <property type="component" value="Unassembled WGS sequence"/>
</dbReference>
<reference evidence="4 5" key="1">
    <citation type="submission" date="2024-06" db="EMBL/GenBank/DDBJ databases">
        <authorList>
            <person name="Lee S.D."/>
        </authorList>
    </citation>
    <scope>NUCLEOTIDE SEQUENCE [LARGE SCALE GENOMIC DNA]</scope>
    <source>
        <strain evidence="4 5">N1-10</strain>
    </source>
</reference>
<feature type="domain" description="CASPASE and TPR Repeat-Associated N-terminal" evidence="2">
    <location>
        <begin position="10"/>
        <end position="222"/>
    </location>
</feature>
<feature type="transmembrane region" description="Helical" evidence="1">
    <location>
        <begin position="456"/>
        <end position="475"/>
    </location>
</feature>
<dbReference type="InterPro" id="IPR046923">
    <property type="entry name" value="CATRA-C"/>
</dbReference>
<keyword evidence="1" id="KW-1133">Transmembrane helix</keyword>
<organism evidence="4 5">
    <name type="scientific">Streptacidiphilus jeojiensis</name>
    <dbReference type="NCBI Taxonomy" id="3229225"/>
    <lineage>
        <taxon>Bacteria</taxon>
        <taxon>Bacillati</taxon>
        <taxon>Actinomycetota</taxon>
        <taxon>Actinomycetes</taxon>
        <taxon>Kitasatosporales</taxon>
        <taxon>Streptomycetaceae</taxon>
        <taxon>Streptacidiphilus</taxon>
    </lineage>
</organism>
<keyword evidence="1" id="KW-0812">Transmembrane</keyword>
<dbReference type="NCBIfam" id="NF038357">
    <property type="entry name" value="BN6_48550_fam"/>
    <property type="match status" value="1"/>
</dbReference>
<evidence type="ECO:0000259" key="3">
    <source>
        <dbReference type="Pfam" id="PF20270"/>
    </source>
</evidence>
<name>A0ABV6XGD6_9ACTN</name>
<feature type="transmembrane region" description="Helical" evidence="1">
    <location>
        <begin position="385"/>
        <end position="406"/>
    </location>
</feature>
<comment type="caution">
    <text evidence="4">The sequence shown here is derived from an EMBL/GenBank/DDBJ whole genome shotgun (WGS) entry which is preliminary data.</text>
</comment>
<proteinExistence type="predicted"/>
<dbReference type="Pfam" id="PF20270">
    <property type="entry name" value="CATRA-C"/>
    <property type="match status" value="1"/>
</dbReference>
<feature type="transmembrane region" description="Helical" evidence="1">
    <location>
        <begin position="481"/>
        <end position="500"/>
    </location>
</feature>
<feature type="domain" description="CASPASE and TPR Repeat-Associated C-terminal" evidence="3">
    <location>
        <begin position="235"/>
        <end position="363"/>
    </location>
</feature>